<proteinExistence type="predicted"/>
<feature type="region of interest" description="Disordered" evidence="1">
    <location>
        <begin position="361"/>
        <end position="385"/>
    </location>
</feature>
<dbReference type="GeneID" id="107482723"/>
<feature type="compositionally biased region" description="Low complexity" evidence="1">
    <location>
        <begin position="16"/>
        <end position="34"/>
    </location>
</feature>
<keyword evidence="2" id="KW-1185">Reference proteome</keyword>
<dbReference type="Gene3D" id="3.10.10.10">
    <property type="entry name" value="HIV Type 1 Reverse Transcriptase, subunit A, domain 1"/>
    <property type="match status" value="1"/>
</dbReference>
<dbReference type="PANTHER" id="PTHR33067:SF15">
    <property type="entry name" value="RNA-DIRECTED DNA POLYMERASE"/>
    <property type="match status" value="1"/>
</dbReference>
<evidence type="ECO:0000313" key="2">
    <source>
        <dbReference type="Proteomes" id="UP000515211"/>
    </source>
</evidence>
<dbReference type="AlphaFoldDB" id="A0A6P4CX74"/>
<dbReference type="KEGG" id="adu:107482723"/>
<feature type="compositionally biased region" description="Acidic residues" evidence="1">
    <location>
        <begin position="361"/>
        <end position="377"/>
    </location>
</feature>
<protein>
    <submittedName>
        <fullName evidence="3">Uncharacterized protein LOC107482723</fullName>
    </submittedName>
</protein>
<dbReference type="SUPFAM" id="SSF56672">
    <property type="entry name" value="DNA/RNA polymerases"/>
    <property type="match status" value="1"/>
</dbReference>
<dbReference type="Gene3D" id="2.40.70.10">
    <property type="entry name" value="Acid Proteases"/>
    <property type="match status" value="1"/>
</dbReference>
<name>A0A6P4CX74_ARADU</name>
<evidence type="ECO:0000256" key="1">
    <source>
        <dbReference type="SAM" id="MobiDB-lite"/>
    </source>
</evidence>
<reference evidence="2" key="1">
    <citation type="journal article" date="2016" name="Nat. Genet.">
        <title>The genome sequences of Arachis duranensis and Arachis ipaensis, the diploid ancestors of cultivated peanut.</title>
        <authorList>
            <person name="Bertioli D.J."/>
            <person name="Cannon S.B."/>
            <person name="Froenicke L."/>
            <person name="Huang G."/>
            <person name="Farmer A.D."/>
            <person name="Cannon E.K."/>
            <person name="Liu X."/>
            <person name="Gao D."/>
            <person name="Clevenger J."/>
            <person name="Dash S."/>
            <person name="Ren L."/>
            <person name="Moretzsohn M.C."/>
            <person name="Shirasawa K."/>
            <person name="Huang W."/>
            <person name="Vidigal B."/>
            <person name="Abernathy B."/>
            <person name="Chu Y."/>
            <person name="Niederhuth C.E."/>
            <person name="Umale P."/>
            <person name="Araujo A.C."/>
            <person name="Kozik A."/>
            <person name="Kim K.D."/>
            <person name="Burow M.D."/>
            <person name="Varshney R.K."/>
            <person name="Wang X."/>
            <person name="Zhang X."/>
            <person name="Barkley N."/>
            <person name="Guimaraes P.M."/>
            <person name="Isobe S."/>
            <person name="Guo B."/>
            <person name="Liao B."/>
            <person name="Stalker H.T."/>
            <person name="Schmitz R.J."/>
            <person name="Scheffler B.E."/>
            <person name="Leal-Bertioli S.C."/>
            <person name="Xun X."/>
            <person name="Jackson S.A."/>
            <person name="Michelmore R."/>
            <person name="Ozias-Akins P."/>
        </authorList>
    </citation>
    <scope>NUCLEOTIDE SEQUENCE [LARGE SCALE GENOMIC DNA]</scope>
    <source>
        <strain evidence="2">cv. V14167</strain>
    </source>
</reference>
<dbReference type="PANTHER" id="PTHR33067">
    <property type="entry name" value="RNA-DIRECTED DNA POLYMERASE-RELATED"/>
    <property type="match status" value="1"/>
</dbReference>
<dbReference type="InterPro" id="IPR021109">
    <property type="entry name" value="Peptidase_aspartic_dom_sf"/>
</dbReference>
<dbReference type="CDD" id="cd00303">
    <property type="entry name" value="retropepsin_like"/>
    <property type="match status" value="1"/>
</dbReference>
<dbReference type="Proteomes" id="UP000515211">
    <property type="component" value="Chromosome 1"/>
</dbReference>
<gene>
    <name evidence="3" type="primary">LOC107482723</name>
</gene>
<accession>A0A6P4CX74</accession>
<organism evidence="2 3">
    <name type="scientific">Arachis duranensis</name>
    <name type="common">Wild peanut</name>
    <dbReference type="NCBI Taxonomy" id="130453"/>
    <lineage>
        <taxon>Eukaryota</taxon>
        <taxon>Viridiplantae</taxon>
        <taxon>Streptophyta</taxon>
        <taxon>Embryophyta</taxon>
        <taxon>Tracheophyta</taxon>
        <taxon>Spermatophyta</taxon>
        <taxon>Magnoliopsida</taxon>
        <taxon>eudicotyledons</taxon>
        <taxon>Gunneridae</taxon>
        <taxon>Pentapetalae</taxon>
        <taxon>rosids</taxon>
        <taxon>fabids</taxon>
        <taxon>Fabales</taxon>
        <taxon>Fabaceae</taxon>
        <taxon>Papilionoideae</taxon>
        <taxon>50 kb inversion clade</taxon>
        <taxon>dalbergioids sensu lato</taxon>
        <taxon>Dalbergieae</taxon>
        <taxon>Pterocarpus clade</taxon>
        <taxon>Arachis</taxon>
    </lineage>
</organism>
<dbReference type="RefSeq" id="XP_015958766.1">
    <property type="nucleotide sequence ID" value="XM_016103280.1"/>
</dbReference>
<sequence length="528" mass="59439">MNAQLANLAEMISKMSMSSSNNTNQPSSSSNLPSQPQPNPKGSINAITLRSGTTLEEIPPRILEDIHKEEVIVEAPHEEEEVGKRHEEEGVNLKEPKRKALVDESILIPFPFMVKKAKKMPEFDMNMLQVFKKVEVTIPLLDAIQQIPKYAKFLKDLCTHKDRIGELETLSLGSSISSLMEPIPKKCGDPGPCLVSCCIGGHTFHDCMCDLGACVSIMPLSTFVRLNLAPLKRSTARFFLADKSVITVTGIAEDVLVGIKDLIFPVDFYILEMPPTENRSSSSVLLGRPFLKTSKFKLDAFTSTYSFEVGDKTIKFNLEEAMKHPPEEHSVLRRDVIDELVAEAQDEDHNKLCYQAIEERNDEEDEHEEVVEDEARELDEKEPQLEAKSELKPLPSHLKYAFLEDNEKCPVIIASELFSEEEERLLDVLRKYKKMIGWSLVDIVGIDPRKCMHRIFLQEGARPVRQPQRRLNPTILDVVKKEVTRLLDAGIIYPISDSEWVSPVQVVPKKSGITAVTKDDGGVVTKRV</sequence>
<feature type="region of interest" description="Disordered" evidence="1">
    <location>
        <begin position="13"/>
        <end position="50"/>
    </location>
</feature>
<reference evidence="3" key="2">
    <citation type="submission" date="2025-08" db="UniProtKB">
        <authorList>
            <consortium name="RefSeq"/>
        </authorList>
    </citation>
    <scope>IDENTIFICATION</scope>
    <source>
        <tissue evidence="3">Whole plant</tissue>
    </source>
</reference>
<dbReference type="InterPro" id="IPR043502">
    <property type="entry name" value="DNA/RNA_pol_sf"/>
</dbReference>
<evidence type="ECO:0000313" key="3">
    <source>
        <dbReference type="RefSeq" id="XP_015958766.1"/>
    </source>
</evidence>